<dbReference type="RefSeq" id="WP_132830937.1">
    <property type="nucleotide sequence ID" value="NZ_SMFP01000014.1"/>
</dbReference>
<evidence type="ECO:0000313" key="11">
    <source>
        <dbReference type="Proteomes" id="UP000294662"/>
    </source>
</evidence>
<feature type="domain" description="YknX-like beta-barrel" evidence="9">
    <location>
        <begin position="219"/>
        <end position="302"/>
    </location>
</feature>
<dbReference type="GO" id="GO:0015562">
    <property type="term" value="F:efflux transmembrane transporter activity"/>
    <property type="evidence" value="ECO:0007669"/>
    <property type="project" value="TreeGrafter"/>
</dbReference>
<evidence type="ECO:0000259" key="6">
    <source>
        <dbReference type="Pfam" id="PF25876"/>
    </source>
</evidence>
<dbReference type="Pfam" id="PF25917">
    <property type="entry name" value="BSH_RND"/>
    <property type="match status" value="1"/>
</dbReference>
<dbReference type="Gene3D" id="2.40.30.170">
    <property type="match status" value="1"/>
</dbReference>
<evidence type="ECO:0000256" key="3">
    <source>
        <dbReference type="ARBA" id="ARBA00022448"/>
    </source>
</evidence>
<dbReference type="InterPro" id="IPR058627">
    <property type="entry name" value="MdtA-like_C"/>
</dbReference>
<feature type="domain" description="Multidrug resistance protein MdtA-like barrel-sandwich hybrid" evidence="7">
    <location>
        <begin position="58"/>
        <end position="211"/>
    </location>
</feature>
<name>A0A4R5ELL2_9RHOB</name>
<comment type="similarity">
    <text evidence="2">Belongs to the membrane fusion protein (MFP) (TC 8.A.1) family.</text>
</comment>
<dbReference type="AlphaFoldDB" id="A0A4R5ELL2"/>
<dbReference type="InterPro" id="IPR030190">
    <property type="entry name" value="MacA_alpha-hairpin_sf"/>
</dbReference>
<organism evidence="10 11">
    <name type="scientific">Antarcticimicrobium sediminis</name>
    <dbReference type="NCBI Taxonomy" id="2546227"/>
    <lineage>
        <taxon>Bacteria</taxon>
        <taxon>Pseudomonadati</taxon>
        <taxon>Pseudomonadota</taxon>
        <taxon>Alphaproteobacteria</taxon>
        <taxon>Rhodobacterales</taxon>
        <taxon>Paracoccaceae</taxon>
        <taxon>Antarcticimicrobium</taxon>
    </lineage>
</organism>
<feature type="domain" description="Multidrug resistance protein MdtA-like C-terminal permuted SH3" evidence="8">
    <location>
        <begin position="309"/>
        <end position="367"/>
    </location>
</feature>
<evidence type="ECO:0000256" key="1">
    <source>
        <dbReference type="ARBA" id="ARBA00004196"/>
    </source>
</evidence>
<evidence type="ECO:0000256" key="5">
    <source>
        <dbReference type="SAM" id="Coils"/>
    </source>
</evidence>
<dbReference type="Pfam" id="PF25967">
    <property type="entry name" value="RND-MFP_C"/>
    <property type="match status" value="1"/>
</dbReference>
<keyword evidence="3" id="KW-0813">Transport</keyword>
<feature type="coiled-coil region" evidence="5">
    <location>
        <begin position="104"/>
        <end position="162"/>
    </location>
</feature>
<keyword evidence="11" id="KW-1185">Reference proteome</keyword>
<dbReference type="Gene3D" id="2.40.420.20">
    <property type="match status" value="1"/>
</dbReference>
<dbReference type="GO" id="GO:1990195">
    <property type="term" value="C:macrolide transmembrane transporter complex"/>
    <property type="evidence" value="ECO:0007669"/>
    <property type="project" value="InterPro"/>
</dbReference>
<dbReference type="GO" id="GO:1990961">
    <property type="term" value="P:xenobiotic detoxification by transmembrane export across the plasma membrane"/>
    <property type="evidence" value="ECO:0007669"/>
    <property type="project" value="InterPro"/>
</dbReference>
<dbReference type="NCBIfam" id="TIGR01730">
    <property type="entry name" value="RND_mfp"/>
    <property type="match status" value="1"/>
</dbReference>
<comment type="subcellular location">
    <subcellularLocation>
        <location evidence="1">Cell envelope</location>
    </subcellularLocation>
</comment>
<evidence type="ECO:0000259" key="7">
    <source>
        <dbReference type="Pfam" id="PF25917"/>
    </source>
</evidence>
<dbReference type="InterPro" id="IPR058636">
    <property type="entry name" value="Beta-barrel_YknX"/>
</dbReference>
<evidence type="ECO:0000259" key="9">
    <source>
        <dbReference type="Pfam" id="PF25990"/>
    </source>
</evidence>
<dbReference type="Pfam" id="PF25990">
    <property type="entry name" value="Beta-barrel_YknX"/>
    <property type="match status" value="1"/>
</dbReference>
<dbReference type="PANTHER" id="PTHR30469">
    <property type="entry name" value="MULTIDRUG RESISTANCE PROTEIN MDTA"/>
    <property type="match status" value="1"/>
</dbReference>
<dbReference type="SUPFAM" id="SSF111369">
    <property type="entry name" value="HlyD-like secretion proteins"/>
    <property type="match status" value="1"/>
</dbReference>
<dbReference type="GO" id="GO:0030313">
    <property type="term" value="C:cell envelope"/>
    <property type="evidence" value="ECO:0007669"/>
    <property type="project" value="UniProtKB-SubCell"/>
</dbReference>
<proteinExistence type="inferred from homology"/>
<keyword evidence="4 5" id="KW-0175">Coiled coil</keyword>
<dbReference type="InterPro" id="IPR058624">
    <property type="entry name" value="MdtA-like_HH"/>
</dbReference>
<dbReference type="InterPro" id="IPR058625">
    <property type="entry name" value="MdtA-like_BSH"/>
</dbReference>
<reference evidence="10 11" key="1">
    <citation type="submission" date="2019-03" db="EMBL/GenBank/DDBJ databases">
        <authorList>
            <person name="Zhang S."/>
        </authorList>
    </citation>
    <scope>NUCLEOTIDE SEQUENCE [LARGE SCALE GENOMIC DNA]</scope>
    <source>
        <strain evidence="10 11">S4J41</strain>
    </source>
</reference>
<dbReference type="Proteomes" id="UP000294662">
    <property type="component" value="Unassembled WGS sequence"/>
</dbReference>
<dbReference type="Gene3D" id="6.10.140.1990">
    <property type="match status" value="1"/>
</dbReference>
<comment type="caution">
    <text evidence="10">The sequence shown here is derived from an EMBL/GenBank/DDBJ whole genome shotgun (WGS) entry which is preliminary data.</text>
</comment>
<dbReference type="PANTHER" id="PTHR30469:SF33">
    <property type="entry name" value="SLR1207 PROTEIN"/>
    <property type="match status" value="1"/>
</dbReference>
<sequence length="389" mass="41301">MKTIRILVPLVLVAAVVGGWFYFTGSENAAPPTTATVTRGTVEESVLASGTMEAKQLVSVGARVSGQIETLAVALGDEVKKGELIAQIDSQDQQNDVLTAKANLANIKAQIAAKKASLIKAERTLARQTKLITSDYVSKEDLETAQADVDVYKAELDALDAQKASVEVTVSTAQIALDRTKITAPISGTVVAIVNDEGQTVNATQSAPTIVKIAELDKMVVKAEISEADVVHVKPAQQVLFTILGEPDHQFTATVRDVEPAPSEIEDSDTISSDEAIYYNGLLEVDNPDHLLRIGMTAEVSIILDRAEDVLTVPSSALSKRPQGYTVKLYDPASGTTKVQPVEVGLNNKVVAEIKSGLSEGDRVVTGTTVTAAKTTRDTPPRMPRGIGM</sequence>
<evidence type="ECO:0000313" key="10">
    <source>
        <dbReference type="EMBL" id="TDE35250.1"/>
    </source>
</evidence>
<dbReference type="Gene3D" id="2.40.50.100">
    <property type="match status" value="1"/>
</dbReference>
<accession>A0A4R5ELL2</accession>
<dbReference type="OrthoDB" id="9791520at2"/>
<protein>
    <submittedName>
        <fullName evidence="10">Efflux RND transporter periplasmic adaptor subunit</fullName>
    </submittedName>
</protein>
<evidence type="ECO:0000259" key="8">
    <source>
        <dbReference type="Pfam" id="PF25967"/>
    </source>
</evidence>
<dbReference type="Pfam" id="PF25876">
    <property type="entry name" value="HH_MFP_RND"/>
    <property type="match status" value="1"/>
</dbReference>
<evidence type="ECO:0000256" key="2">
    <source>
        <dbReference type="ARBA" id="ARBA00009477"/>
    </source>
</evidence>
<feature type="domain" description="Multidrug resistance protein MdtA-like alpha-helical hairpin" evidence="6">
    <location>
        <begin position="104"/>
        <end position="179"/>
    </location>
</feature>
<evidence type="ECO:0000256" key="4">
    <source>
        <dbReference type="ARBA" id="ARBA00023054"/>
    </source>
</evidence>
<dbReference type="GO" id="GO:0019898">
    <property type="term" value="C:extrinsic component of membrane"/>
    <property type="evidence" value="ECO:0007669"/>
    <property type="project" value="InterPro"/>
</dbReference>
<dbReference type="InterPro" id="IPR006143">
    <property type="entry name" value="RND_pump_MFP"/>
</dbReference>
<dbReference type="GO" id="GO:1990281">
    <property type="term" value="C:efflux pump complex"/>
    <property type="evidence" value="ECO:0007669"/>
    <property type="project" value="TreeGrafter"/>
</dbReference>
<gene>
    <name evidence="10" type="ORF">E1B25_17750</name>
</gene>
<dbReference type="EMBL" id="SMFP01000014">
    <property type="protein sequence ID" value="TDE35250.1"/>
    <property type="molecule type" value="Genomic_DNA"/>
</dbReference>